<accession>A0ABR1EC82</accession>
<keyword evidence="1" id="KW-0812">Transmembrane</keyword>
<organism evidence="2 3">
    <name type="scientific">Necator americanus</name>
    <name type="common">Human hookworm</name>
    <dbReference type="NCBI Taxonomy" id="51031"/>
    <lineage>
        <taxon>Eukaryota</taxon>
        <taxon>Metazoa</taxon>
        <taxon>Ecdysozoa</taxon>
        <taxon>Nematoda</taxon>
        <taxon>Chromadorea</taxon>
        <taxon>Rhabditida</taxon>
        <taxon>Rhabditina</taxon>
        <taxon>Rhabditomorpha</taxon>
        <taxon>Strongyloidea</taxon>
        <taxon>Ancylostomatidae</taxon>
        <taxon>Bunostominae</taxon>
        <taxon>Necator</taxon>
    </lineage>
</organism>
<protein>
    <submittedName>
        <fullName evidence="2">Uncharacterized protein</fullName>
    </submittedName>
</protein>
<keyword evidence="3" id="KW-1185">Reference proteome</keyword>
<evidence type="ECO:0000313" key="3">
    <source>
        <dbReference type="Proteomes" id="UP001303046"/>
    </source>
</evidence>
<name>A0ABR1EC82_NECAM</name>
<keyword evidence="1" id="KW-0472">Membrane</keyword>
<reference evidence="2 3" key="1">
    <citation type="submission" date="2023-08" db="EMBL/GenBank/DDBJ databases">
        <title>A Necator americanus chromosomal reference genome.</title>
        <authorList>
            <person name="Ilik V."/>
            <person name="Petrzelkova K.J."/>
            <person name="Pardy F."/>
            <person name="Fuh T."/>
            <person name="Niatou-Singa F.S."/>
            <person name="Gouil Q."/>
            <person name="Baker L."/>
            <person name="Ritchie M.E."/>
            <person name="Jex A.R."/>
            <person name="Gazzola D."/>
            <person name="Li H."/>
            <person name="Toshio Fujiwara R."/>
            <person name="Zhan B."/>
            <person name="Aroian R.V."/>
            <person name="Pafco B."/>
            <person name="Schwarz E.M."/>
        </authorList>
    </citation>
    <scope>NUCLEOTIDE SEQUENCE [LARGE SCALE GENOMIC DNA]</scope>
    <source>
        <strain evidence="2 3">Aroian</strain>
        <tissue evidence="2">Whole animal</tissue>
    </source>
</reference>
<comment type="caution">
    <text evidence="2">The sequence shown here is derived from an EMBL/GenBank/DDBJ whole genome shotgun (WGS) entry which is preliminary data.</text>
</comment>
<evidence type="ECO:0000313" key="2">
    <source>
        <dbReference type="EMBL" id="KAK6760225.1"/>
    </source>
</evidence>
<dbReference type="Proteomes" id="UP001303046">
    <property type="component" value="Unassembled WGS sequence"/>
</dbReference>
<sequence length="104" mass="11687">MTSQVNVLMDAPTVRTRLLTPPQSQQNDFFFIYVSTIVTVTVLLSSAFLVWRWGLQGFGTHLSVALAIALLIFNAYIGARAWADLYQENKAFLKHQIVSIAAIW</sequence>
<keyword evidence="1" id="KW-1133">Transmembrane helix</keyword>
<proteinExistence type="predicted"/>
<dbReference type="EMBL" id="JAVFWL010000006">
    <property type="protein sequence ID" value="KAK6760225.1"/>
    <property type="molecule type" value="Genomic_DNA"/>
</dbReference>
<gene>
    <name evidence="2" type="primary">Necator_chrX.g21801</name>
    <name evidence="2" type="ORF">RB195_021640</name>
</gene>
<evidence type="ECO:0000256" key="1">
    <source>
        <dbReference type="SAM" id="Phobius"/>
    </source>
</evidence>
<feature type="transmembrane region" description="Helical" evidence="1">
    <location>
        <begin position="58"/>
        <end position="77"/>
    </location>
</feature>
<feature type="transmembrane region" description="Helical" evidence="1">
    <location>
        <begin position="30"/>
        <end position="51"/>
    </location>
</feature>